<reference evidence="3" key="1">
    <citation type="journal article" date="2020" name="Microb. Genom.">
        <title>Genetic diversity of clinical and environmental Mucorales isolates obtained from an investigation of mucormycosis cases among solid organ transplant recipients.</title>
        <authorList>
            <person name="Nguyen M.H."/>
            <person name="Kaul D."/>
            <person name="Muto C."/>
            <person name="Cheng S.J."/>
            <person name="Richter R.A."/>
            <person name="Bruno V.M."/>
            <person name="Liu G."/>
            <person name="Beyhan S."/>
            <person name="Sundermann A.J."/>
            <person name="Mounaud S."/>
            <person name="Pasculle A.W."/>
            <person name="Nierman W.C."/>
            <person name="Driscoll E."/>
            <person name="Cumbie R."/>
            <person name="Clancy C.J."/>
            <person name="Dupont C.L."/>
        </authorList>
    </citation>
    <scope>NUCLEOTIDE SEQUENCE</scope>
    <source>
        <strain evidence="3">GL16</strain>
    </source>
</reference>
<dbReference type="EMBL" id="JAANIT010004860">
    <property type="protein sequence ID" value="KAG1532172.1"/>
    <property type="molecule type" value="Genomic_DNA"/>
</dbReference>
<dbReference type="AlphaFoldDB" id="A0A9P6XTG9"/>
<protein>
    <recommendedName>
        <fullName evidence="2">Retrotransposon gag domain-containing protein</fullName>
    </recommendedName>
</protein>
<dbReference type="Proteomes" id="UP000717996">
    <property type="component" value="Unassembled WGS sequence"/>
</dbReference>
<proteinExistence type="predicted"/>
<accession>A0A9P6XTG9</accession>
<dbReference type="InterPro" id="IPR005162">
    <property type="entry name" value="Retrotrans_gag_dom"/>
</dbReference>
<feature type="region of interest" description="Disordered" evidence="1">
    <location>
        <begin position="62"/>
        <end position="84"/>
    </location>
</feature>
<evidence type="ECO:0000259" key="2">
    <source>
        <dbReference type="Pfam" id="PF03732"/>
    </source>
</evidence>
<evidence type="ECO:0000256" key="1">
    <source>
        <dbReference type="SAM" id="MobiDB-lite"/>
    </source>
</evidence>
<comment type="caution">
    <text evidence="3">The sequence shown here is derived from an EMBL/GenBank/DDBJ whole genome shotgun (WGS) entry which is preliminary data.</text>
</comment>
<feature type="domain" description="Retrotransposon gag" evidence="2">
    <location>
        <begin position="210"/>
        <end position="291"/>
    </location>
</feature>
<evidence type="ECO:0000313" key="3">
    <source>
        <dbReference type="EMBL" id="KAG1532172.1"/>
    </source>
</evidence>
<evidence type="ECO:0000313" key="4">
    <source>
        <dbReference type="Proteomes" id="UP000717996"/>
    </source>
</evidence>
<gene>
    <name evidence="3" type="ORF">G6F51_013225</name>
</gene>
<sequence length="334" mass="37211">MSINSNLLAYNEETLLSESDPAFIGPRLEKPSMVNGIELPLTGSPNSIIEDIEMEEVEPRAMASPLAGVKSSGAAPPSQVSGSRNLTATVQTLTKQVEQIAAAITGQELTGKQLANLSREYTTKSTILASLLDLQAKLANNLTIQTNGSAINGSNSQPTVVPQNLPLFQYTGNVENSALPVFKDIADCIRRFEDILFAYRLDVQVHWQRLIPFSLTHTQRSWYDELRVKKNLSWTIFKEQLTLKYGIESTEAQAHASRELLTISMQPDESVEKYTDRFLKLKREATPVADDFLAILFVNSLTSSLQNHVNMAIYRKKVSYETTDLAQYVKQKVQ</sequence>
<name>A0A9P6XTG9_RHIOR</name>
<dbReference type="Pfam" id="PF03732">
    <property type="entry name" value="Retrotrans_gag"/>
    <property type="match status" value="1"/>
</dbReference>
<organism evidence="3 4">
    <name type="scientific">Rhizopus oryzae</name>
    <name type="common">Mucormycosis agent</name>
    <name type="synonym">Rhizopus arrhizus var. delemar</name>
    <dbReference type="NCBI Taxonomy" id="64495"/>
    <lineage>
        <taxon>Eukaryota</taxon>
        <taxon>Fungi</taxon>
        <taxon>Fungi incertae sedis</taxon>
        <taxon>Mucoromycota</taxon>
        <taxon>Mucoromycotina</taxon>
        <taxon>Mucoromycetes</taxon>
        <taxon>Mucorales</taxon>
        <taxon>Mucorineae</taxon>
        <taxon>Rhizopodaceae</taxon>
        <taxon>Rhizopus</taxon>
    </lineage>
</organism>